<accession>A0A512JCV7</accession>
<reference evidence="5" key="2">
    <citation type="journal article" date="2019" name="Int. J. Syst. Evol. Microbiol.">
        <title>The Global Catalogue of Microorganisms (GCM) 10K type strain sequencing project: providing services to taxonomists for standard genome sequencing and annotation.</title>
        <authorList>
            <consortium name="The Broad Institute Genomics Platform"/>
            <consortium name="The Broad Institute Genome Sequencing Center for Infectious Disease"/>
            <person name="Wu L."/>
            <person name="Ma J."/>
        </authorList>
    </citation>
    <scope>NUCLEOTIDE SEQUENCE [LARGE SCALE GENOMIC DNA]</scope>
    <source>
        <strain evidence="5">NBRC 107715</strain>
    </source>
</reference>
<dbReference type="AlphaFoldDB" id="A0A512JCV7"/>
<evidence type="ECO:0000313" key="5">
    <source>
        <dbReference type="Proteomes" id="UP001156856"/>
    </source>
</evidence>
<evidence type="ECO:0000313" key="3">
    <source>
        <dbReference type="EMBL" id="GLS66011.1"/>
    </source>
</evidence>
<evidence type="ECO:0000256" key="1">
    <source>
        <dbReference type="SAM" id="MobiDB-lite"/>
    </source>
</evidence>
<organism evidence="2 4">
    <name type="scientific">Methylobacterium oxalidis</name>
    <dbReference type="NCBI Taxonomy" id="944322"/>
    <lineage>
        <taxon>Bacteria</taxon>
        <taxon>Pseudomonadati</taxon>
        <taxon>Pseudomonadota</taxon>
        <taxon>Alphaproteobacteria</taxon>
        <taxon>Hyphomicrobiales</taxon>
        <taxon>Methylobacteriaceae</taxon>
        <taxon>Methylobacterium</taxon>
    </lineage>
</organism>
<proteinExistence type="predicted"/>
<reference evidence="3" key="1">
    <citation type="journal article" date="2014" name="Int. J. Syst. Evol. Microbiol.">
        <title>Complete genome of a new Firmicutes species belonging to the dominant human colonic microbiota ('Ruminococcus bicirculans') reveals two chromosomes and a selective capacity to utilize plant glucans.</title>
        <authorList>
            <consortium name="NISC Comparative Sequencing Program"/>
            <person name="Wegmann U."/>
            <person name="Louis P."/>
            <person name="Goesmann A."/>
            <person name="Henrissat B."/>
            <person name="Duncan S.H."/>
            <person name="Flint H.J."/>
        </authorList>
    </citation>
    <scope>NUCLEOTIDE SEQUENCE</scope>
    <source>
        <strain evidence="3">NBRC 107715</strain>
    </source>
</reference>
<reference evidence="2 4" key="3">
    <citation type="submission" date="2019-07" db="EMBL/GenBank/DDBJ databases">
        <title>Whole genome shotgun sequence of Methylobacterium oxalidis NBRC 107715.</title>
        <authorList>
            <person name="Hosoyama A."/>
            <person name="Uohara A."/>
            <person name="Ohji S."/>
            <person name="Ichikawa N."/>
        </authorList>
    </citation>
    <scope>NUCLEOTIDE SEQUENCE [LARGE SCALE GENOMIC DNA]</scope>
    <source>
        <strain evidence="2 4">NBRC 107715</strain>
    </source>
</reference>
<feature type="region of interest" description="Disordered" evidence="1">
    <location>
        <begin position="97"/>
        <end position="125"/>
    </location>
</feature>
<dbReference type="Proteomes" id="UP000321960">
    <property type="component" value="Unassembled WGS sequence"/>
</dbReference>
<sequence length="125" mass="13640">MPIEIIIQPSSRHRHHYDAYLGSAHLCTSRIPFFDGARVLLSEGHDPNTPLTMRHQGSALVSLRSTIGSAAKLTVIENGRDGPILGVYEPYPLKERRRAEKLSSRRIVSEHEGSLTSGNGASLGA</sequence>
<dbReference type="EMBL" id="BJZU01000182">
    <property type="protein sequence ID" value="GEP07765.1"/>
    <property type="molecule type" value="Genomic_DNA"/>
</dbReference>
<reference evidence="3" key="4">
    <citation type="submission" date="2023-01" db="EMBL/GenBank/DDBJ databases">
        <title>Draft genome sequence of Methylobacterium oxalidis strain NBRC 107715.</title>
        <authorList>
            <person name="Sun Q."/>
            <person name="Mori K."/>
        </authorList>
    </citation>
    <scope>NUCLEOTIDE SEQUENCE</scope>
    <source>
        <strain evidence="3">NBRC 107715</strain>
    </source>
</reference>
<dbReference type="EMBL" id="BSPK01000087">
    <property type="protein sequence ID" value="GLS66011.1"/>
    <property type="molecule type" value="Genomic_DNA"/>
</dbReference>
<evidence type="ECO:0000313" key="2">
    <source>
        <dbReference type="EMBL" id="GEP07765.1"/>
    </source>
</evidence>
<feature type="compositionally biased region" description="Polar residues" evidence="1">
    <location>
        <begin position="114"/>
        <end position="125"/>
    </location>
</feature>
<keyword evidence="5" id="KW-1185">Reference proteome</keyword>
<evidence type="ECO:0000313" key="4">
    <source>
        <dbReference type="Proteomes" id="UP000321960"/>
    </source>
</evidence>
<feature type="compositionally biased region" description="Basic and acidic residues" evidence="1">
    <location>
        <begin position="97"/>
        <end position="113"/>
    </location>
</feature>
<protein>
    <submittedName>
        <fullName evidence="2">Uncharacterized protein</fullName>
    </submittedName>
</protein>
<dbReference type="Proteomes" id="UP001156856">
    <property type="component" value="Unassembled WGS sequence"/>
</dbReference>
<name>A0A512JCV7_9HYPH</name>
<comment type="caution">
    <text evidence="2">The sequence shown here is derived from an EMBL/GenBank/DDBJ whole genome shotgun (WGS) entry which is preliminary data.</text>
</comment>
<gene>
    <name evidence="3" type="ORF">GCM10007888_43930</name>
    <name evidence="2" type="ORF">MOX02_58030</name>
</gene>